<feature type="transmembrane region" description="Helical" evidence="1">
    <location>
        <begin position="103"/>
        <end position="124"/>
    </location>
</feature>
<keyword evidence="1" id="KW-0812">Transmembrane</keyword>
<dbReference type="OrthoDB" id="3357408at2759"/>
<keyword evidence="1" id="KW-0472">Membrane</keyword>
<protein>
    <submittedName>
        <fullName evidence="2">Uncharacterized protein</fullName>
    </submittedName>
</protein>
<evidence type="ECO:0000313" key="2">
    <source>
        <dbReference type="EMBL" id="KAF5363256.1"/>
    </source>
</evidence>
<sequence length="671" mass="74465">MVSPAPVRVAGGLPATPDLVVASTFAGALALGVYLSTLAFTFRWLLFSDEGWHKRKVINWPMVFVTAFIFVLTVAYSALDLKGTMDAVHLLMTDPGKVYTSPMWSNICKCMFANSIALAADLVLMYRCFTVYAGHFTVIALPCLLWIGGVVCTGLQMYLQIAHLHNPNLGPYVWAKINMSVGPGIVLIPFWGSTSLLNIYCTFMLLRRIRRAARESVASASGEQFRFVARSIMESGIIYMTISLAHFFVWFGYNNLAVKVISVLNVPLIGIAFNLILIRAAHGRMQDFDDQRVGEFTSVEFSRDTALTLDIRPELKQLEVESDSILTKPQAHFSSVCLPTHPTMALPAPTRVAGGIPATPDKMVAVVFTGALALGIYLSTLVFTVRWLLFSDEGWNRRRVINWPMVFVTAFISVSAITYSALDLKNVMDEVRLTMMKPGIMYVEPMWLNICKCTLANSIALSADLVLIYRCYAVYGDSIAVVAFPCLLWIAGVACTGLQMYLQIAHIHNPNLGPYVWAKVNMTTGPGIVLIPFWGSTTVLNMYCTFMLLRRIRQAARESGLTVSGKQFRFIARGITESGIIYMSISLAHFIVWFTYNNLAMKTIGVLNVPFIGIAFNLILIRAARRRMQGFDDKPAGEFTSINFSQNAVLTLDIRPEHKELYRESGGSSLA</sequence>
<feature type="transmembrane region" description="Helical" evidence="1">
    <location>
        <begin position="364"/>
        <end position="389"/>
    </location>
</feature>
<feature type="transmembrane region" description="Helical" evidence="1">
    <location>
        <begin position="570"/>
        <end position="593"/>
    </location>
</feature>
<dbReference type="Proteomes" id="UP000559027">
    <property type="component" value="Unassembled WGS sequence"/>
</dbReference>
<feature type="transmembrane region" description="Helical" evidence="1">
    <location>
        <begin position="136"/>
        <end position="161"/>
    </location>
</feature>
<comment type="caution">
    <text evidence="2">The sequence shown here is derived from an EMBL/GenBank/DDBJ whole genome shotgun (WGS) entry which is preliminary data.</text>
</comment>
<keyword evidence="3" id="KW-1185">Reference proteome</keyword>
<feature type="transmembrane region" description="Helical" evidence="1">
    <location>
        <begin position="58"/>
        <end position="79"/>
    </location>
</feature>
<feature type="transmembrane region" description="Helical" evidence="1">
    <location>
        <begin position="181"/>
        <end position="206"/>
    </location>
</feature>
<keyword evidence="1" id="KW-1133">Transmembrane helix</keyword>
<feature type="transmembrane region" description="Helical" evidence="1">
    <location>
        <begin position="401"/>
        <end position="422"/>
    </location>
</feature>
<feature type="transmembrane region" description="Helical" evidence="1">
    <location>
        <begin position="227"/>
        <end position="250"/>
    </location>
</feature>
<evidence type="ECO:0000256" key="1">
    <source>
        <dbReference type="SAM" id="Phobius"/>
    </source>
</evidence>
<feature type="transmembrane region" description="Helical" evidence="1">
    <location>
        <begin position="599"/>
        <end position="621"/>
    </location>
</feature>
<feature type="transmembrane region" description="Helical" evidence="1">
    <location>
        <begin position="256"/>
        <end position="278"/>
    </location>
</feature>
<proteinExistence type="predicted"/>
<dbReference type="EMBL" id="JAACJO010000001">
    <property type="protein sequence ID" value="KAF5363256.1"/>
    <property type="molecule type" value="Genomic_DNA"/>
</dbReference>
<feature type="transmembrane region" description="Helical" evidence="1">
    <location>
        <begin position="20"/>
        <end position="46"/>
    </location>
</feature>
<organism evidence="2 3">
    <name type="scientific">Leucocoprinus leucothites</name>
    <dbReference type="NCBI Taxonomy" id="201217"/>
    <lineage>
        <taxon>Eukaryota</taxon>
        <taxon>Fungi</taxon>
        <taxon>Dikarya</taxon>
        <taxon>Basidiomycota</taxon>
        <taxon>Agaricomycotina</taxon>
        <taxon>Agaricomycetes</taxon>
        <taxon>Agaricomycetidae</taxon>
        <taxon>Agaricales</taxon>
        <taxon>Agaricineae</taxon>
        <taxon>Agaricaceae</taxon>
        <taxon>Leucocoprinus</taxon>
    </lineage>
</organism>
<reference evidence="2 3" key="1">
    <citation type="journal article" date="2020" name="ISME J.">
        <title>Uncovering the hidden diversity of litter-decomposition mechanisms in mushroom-forming fungi.</title>
        <authorList>
            <person name="Floudas D."/>
            <person name="Bentzer J."/>
            <person name="Ahren D."/>
            <person name="Johansson T."/>
            <person name="Persson P."/>
            <person name="Tunlid A."/>
        </authorList>
    </citation>
    <scope>NUCLEOTIDE SEQUENCE [LARGE SCALE GENOMIC DNA]</scope>
    <source>
        <strain evidence="2 3">CBS 146.42</strain>
    </source>
</reference>
<name>A0A8H5GE44_9AGAR</name>
<dbReference type="AlphaFoldDB" id="A0A8H5GE44"/>
<accession>A0A8H5GE44</accession>
<evidence type="ECO:0000313" key="3">
    <source>
        <dbReference type="Proteomes" id="UP000559027"/>
    </source>
</evidence>
<feature type="transmembrane region" description="Helical" evidence="1">
    <location>
        <begin position="524"/>
        <end position="549"/>
    </location>
</feature>
<feature type="transmembrane region" description="Helical" evidence="1">
    <location>
        <begin position="479"/>
        <end position="504"/>
    </location>
</feature>
<gene>
    <name evidence="2" type="ORF">D9756_000226</name>
</gene>